<organism evidence="3 4">
    <name type="scientific">Plectonema cf. radiosum LEGE 06105</name>
    <dbReference type="NCBI Taxonomy" id="945769"/>
    <lineage>
        <taxon>Bacteria</taxon>
        <taxon>Bacillati</taxon>
        <taxon>Cyanobacteriota</taxon>
        <taxon>Cyanophyceae</taxon>
        <taxon>Oscillatoriophycideae</taxon>
        <taxon>Oscillatoriales</taxon>
        <taxon>Microcoleaceae</taxon>
        <taxon>Plectonema</taxon>
    </lineage>
</organism>
<dbReference type="EMBL" id="JADEWL010000006">
    <property type="protein sequence ID" value="MBE9211727.1"/>
    <property type="molecule type" value="Genomic_DNA"/>
</dbReference>
<feature type="transmembrane region" description="Helical" evidence="1">
    <location>
        <begin position="222"/>
        <end position="242"/>
    </location>
</feature>
<evidence type="ECO:0000259" key="2">
    <source>
        <dbReference type="Pfam" id="PF01926"/>
    </source>
</evidence>
<evidence type="ECO:0000313" key="3">
    <source>
        <dbReference type="EMBL" id="MBE9211727.1"/>
    </source>
</evidence>
<feature type="domain" description="G" evidence="2">
    <location>
        <begin position="21"/>
        <end position="146"/>
    </location>
</feature>
<feature type="transmembrane region" description="Helical" evidence="1">
    <location>
        <begin position="275"/>
        <end position="294"/>
    </location>
</feature>
<evidence type="ECO:0000256" key="1">
    <source>
        <dbReference type="SAM" id="Phobius"/>
    </source>
</evidence>
<keyword evidence="1" id="KW-1133">Transmembrane helix</keyword>
<name>A0A8J7EZH2_9CYAN</name>
<dbReference type="Gene3D" id="3.40.50.300">
    <property type="entry name" value="P-loop containing nucleotide triphosphate hydrolases"/>
    <property type="match status" value="1"/>
</dbReference>
<dbReference type="InterPro" id="IPR027417">
    <property type="entry name" value="P-loop_NTPase"/>
</dbReference>
<proteinExistence type="predicted"/>
<protein>
    <submittedName>
        <fullName evidence="3">50S ribosome-binding GTPase</fullName>
    </submittedName>
</protein>
<reference evidence="3" key="1">
    <citation type="submission" date="2020-10" db="EMBL/GenBank/DDBJ databases">
        <authorList>
            <person name="Castelo-Branco R."/>
            <person name="Eusebio N."/>
            <person name="Adriana R."/>
            <person name="Vieira A."/>
            <person name="Brugerolle De Fraissinette N."/>
            <person name="Rezende De Castro R."/>
            <person name="Schneider M.P."/>
            <person name="Vasconcelos V."/>
            <person name="Leao P.N."/>
        </authorList>
    </citation>
    <scope>NUCLEOTIDE SEQUENCE</scope>
    <source>
        <strain evidence="3">LEGE 06105</strain>
    </source>
</reference>
<dbReference type="Pfam" id="PF01926">
    <property type="entry name" value="MMR_HSR1"/>
    <property type="match status" value="1"/>
</dbReference>
<gene>
    <name evidence="3" type="ORF">IQ247_03175</name>
</gene>
<comment type="caution">
    <text evidence="3">The sequence shown here is derived from an EMBL/GenBank/DDBJ whole genome shotgun (WGS) entry which is preliminary data.</text>
</comment>
<sequence length="388" mass="43104">MKNEIEQELQKIQDKLKPPSIAILGRSGAGKSSLIKAIFNLNDIQIDTGAGLPKTQHYRKYPHPEDENTPVILYDSPGFEADKTDVFLEETITFLSERIPSNPDNNEKIHLIWYLIHAGLGRIERFDEKVIQTASSLGIPVIIILSQSDIAKKKETEQLNEAINKLQITNTFDILKISSEPLHGEPFGLEELVDISIKKIPEIYTKAFIISQTVNIKEKRKVAWMIVSAVAGACFGSAFIPVPGSSPAAVIISQTSLLKVIAQVYNFNKIFDGKTYFATFSISTLLAILGTSIVDAVSTTLLPLPTAFFALETVSATVASSYIVAVGLALIFTFEKLLLSNLESKDSQESIKDFFKKTFSIKFNEFTNHDITIRGKSDLDNIRKKYIE</sequence>
<evidence type="ECO:0000313" key="4">
    <source>
        <dbReference type="Proteomes" id="UP000620559"/>
    </source>
</evidence>
<keyword evidence="1" id="KW-0472">Membrane</keyword>
<feature type="transmembrane region" description="Helical" evidence="1">
    <location>
        <begin position="248"/>
        <end position="268"/>
    </location>
</feature>
<dbReference type="Proteomes" id="UP000620559">
    <property type="component" value="Unassembled WGS sequence"/>
</dbReference>
<accession>A0A8J7EZH2</accession>
<dbReference type="RefSeq" id="WP_193916967.1">
    <property type="nucleotide sequence ID" value="NZ_JADEWL010000006.1"/>
</dbReference>
<dbReference type="InterPro" id="IPR006073">
    <property type="entry name" value="GTP-bd"/>
</dbReference>
<keyword evidence="4" id="KW-1185">Reference proteome</keyword>
<keyword evidence="1" id="KW-0812">Transmembrane</keyword>
<dbReference type="AlphaFoldDB" id="A0A8J7EZH2"/>
<feature type="transmembrane region" description="Helical" evidence="1">
    <location>
        <begin position="314"/>
        <end position="334"/>
    </location>
</feature>
<dbReference type="SUPFAM" id="SSF52540">
    <property type="entry name" value="P-loop containing nucleoside triphosphate hydrolases"/>
    <property type="match status" value="1"/>
</dbReference>
<dbReference type="GO" id="GO:0005525">
    <property type="term" value="F:GTP binding"/>
    <property type="evidence" value="ECO:0007669"/>
    <property type="project" value="InterPro"/>
</dbReference>